<evidence type="ECO:0000313" key="1">
    <source>
        <dbReference type="EMBL" id="TWT83637.1"/>
    </source>
</evidence>
<proteinExistence type="predicted"/>
<dbReference type="Proteomes" id="UP000315010">
    <property type="component" value="Unassembled WGS sequence"/>
</dbReference>
<sequence>MNLFQLLHQPWLGGAKQTDEPLAQAIDNSAYQHKKSQRDNSLASKVEVALSKTMRSLSFGVVARLRQVRTHQAWPKMMALELQMQQLPGNNPIEYPCLLRQHRWH</sequence>
<gene>
    <name evidence="1" type="ORF">CA13_51040</name>
</gene>
<protein>
    <submittedName>
        <fullName evidence="1">Uncharacterized protein</fullName>
    </submittedName>
</protein>
<dbReference type="AlphaFoldDB" id="A0A5C5Z965"/>
<comment type="caution">
    <text evidence="1">The sequence shown here is derived from an EMBL/GenBank/DDBJ whole genome shotgun (WGS) entry which is preliminary data.</text>
</comment>
<organism evidence="1 2">
    <name type="scientific">Novipirellula herctigrandis</name>
    <dbReference type="NCBI Taxonomy" id="2527986"/>
    <lineage>
        <taxon>Bacteria</taxon>
        <taxon>Pseudomonadati</taxon>
        <taxon>Planctomycetota</taxon>
        <taxon>Planctomycetia</taxon>
        <taxon>Pirellulales</taxon>
        <taxon>Pirellulaceae</taxon>
        <taxon>Novipirellula</taxon>
    </lineage>
</organism>
<accession>A0A5C5Z965</accession>
<evidence type="ECO:0000313" key="2">
    <source>
        <dbReference type="Proteomes" id="UP000315010"/>
    </source>
</evidence>
<dbReference type="EMBL" id="SJPJ01000001">
    <property type="protein sequence ID" value="TWT83637.1"/>
    <property type="molecule type" value="Genomic_DNA"/>
</dbReference>
<reference evidence="1 2" key="1">
    <citation type="submission" date="2019-02" db="EMBL/GenBank/DDBJ databases">
        <title>Deep-cultivation of Planctomycetes and their phenomic and genomic characterization uncovers novel biology.</title>
        <authorList>
            <person name="Wiegand S."/>
            <person name="Jogler M."/>
            <person name="Boedeker C."/>
            <person name="Pinto D."/>
            <person name="Vollmers J."/>
            <person name="Rivas-Marin E."/>
            <person name="Kohn T."/>
            <person name="Peeters S.H."/>
            <person name="Heuer A."/>
            <person name="Rast P."/>
            <person name="Oberbeckmann S."/>
            <person name="Bunk B."/>
            <person name="Jeske O."/>
            <person name="Meyerdierks A."/>
            <person name="Storesund J.E."/>
            <person name="Kallscheuer N."/>
            <person name="Luecker S."/>
            <person name="Lage O.M."/>
            <person name="Pohl T."/>
            <person name="Merkel B.J."/>
            <person name="Hornburger P."/>
            <person name="Mueller R.-W."/>
            <person name="Bruemmer F."/>
            <person name="Labrenz M."/>
            <person name="Spormann A.M."/>
            <person name="Op Den Camp H."/>
            <person name="Overmann J."/>
            <person name="Amann R."/>
            <person name="Jetten M.S.M."/>
            <person name="Mascher T."/>
            <person name="Medema M.H."/>
            <person name="Devos D.P."/>
            <person name="Kaster A.-K."/>
            <person name="Ovreas L."/>
            <person name="Rohde M."/>
            <person name="Galperin M.Y."/>
            <person name="Jogler C."/>
        </authorList>
    </citation>
    <scope>NUCLEOTIDE SEQUENCE [LARGE SCALE GENOMIC DNA]</scope>
    <source>
        <strain evidence="1 2">CA13</strain>
    </source>
</reference>
<name>A0A5C5Z965_9BACT</name>
<keyword evidence="2" id="KW-1185">Reference proteome</keyword>